<accession>A0A955LVV9</accession>
<evidence type="ECO:0000313" key="2">
    <source>
        <dbReference type="EMBL" id="MCA9397622.1"/>
    </source>
</evidence>
<dbReference type="Proteomes" id="UP000699691">
    <property type="component" value="Unassembled WGS sequence"/>
</dbReference>
<dbReference type="AlphaFoldDB" id="A0A955LVV9"/>
<comment type="caution">
    <text evidence="2">The sequence shown here is derived from an EMBL/GenBank/DDBJ whole genome shotgun (WGS) entry which is preliminary data.</text>
</comment>
<dbReference type="InterPro" id="IPR017853">
    <property type="entry name" value="GH"/>
</dbReference>
<keyword evidence="1" id="KW-0472">Membrane</keyword>
<reference evidence="2" key="2">
    <citation type="journal article" date="2021" name="Microbiome">
        <title>Successional dynamics and alternative stable states in a saline activated sludge microbial community over 9 years.</title>
        <authorList>
            <person name="Wang Y."/>
            <person name="Ye J."/>
            <person name="Ju F."/>
            <person name="Liu L."/>
            <person name="Boyd J.A."/>
            <person name="Deng Y."/>
            <person name="Parks D.H."/>
            <person name="Jiang X."/>
            <person name="Yin X."/>
            <person name="Woodcroft B.J."/>
            <person name="Tyson G.W."/>
            <person name="Hugenholtz P."/>
            <person name="Polz M.F."/>
            <person name="Zhang T."/>
        </authorList>
    </citation>
    <scope>NUCLEOTIDE SEQUENCE</scope>
    <source>
        <strain evidence="2">HKST-UBA02</strain>
    </source>
</reference>
<evidence type="ECO:0000256" key="1">
    <source>
        <dbReference type="SAM" id="Phobius"/>
    </source>
</evidence>
<dbReference type="Gene3D" id="3.20.20.80">
    <property type="entry name" value="Glycosidases"/>
    <property type="match status" value="1"/>
</dbReference>
<reference evidence="2" key="1">
    <citation type="submission" date="2020-04" db="EMBL/GenBank/DDBJ databases">
        <authorList>
            <person name="Zhang T."/>
        </authorList>
    </citation>
    <scope>NUCLEOTIDE SEQUENCE</scope>
    <source>
        <strain evidence="2">HKST-UBA02</strain>
    </source>
</reference>
<name>A0A955LVV9_UNCKA</name>
<gene>
    <name evidence="2" type="ORF">KC573_02235</name>
</gene>
<organism evidence="2 3">
    <name type="scientific">candidate division WWE3 bacterium</name>
    <dbReference type="NCBI Taxonomy" id="2053526"/>
    <lineage>
        <taxon>Bacteria</taxon>
        <taxon>Katanobacteria</taxon>
    </lineage>
</organism>
<dbReference type="SUPFAM" id="SSF51445">
    <property type="entry name" value="(Trans)glycosidases"/>
    <property type="match status" value="1"/>
</dbReference>
<keyword evidence="1" id="KW-0812">Transmembrane</keyword>
<feature type="non-terminal residue" evidence="2">
    <location>
        <position position="375"/>
    </location>
</feature>
<proteinExistence type="predicted"/>
<dbReference type="InterPro" id="IPR052750">
    <property type="entry name" value="GH18_Chitinase"/>
</dbReference>
<dbReference type="PANTHER" id="PTHR42976">
    <property type="entry name" value="BIFUNCTIONAL CHITINASE/LYSOZYME-RELATED"/>
    <property type="match status" value="1"/>
</dbReference>
<protein>
    <submittedName>
        <fullName evidence="2">Chitinase</fullName>
    </submittedName>
</protein>
<feature type="transmembrane region" description="Helical" evidence="1">
    <location>
        <begin position="21"/>
        <end position="39"/>
    </location>
</feature>
<dbReference type="EMBL" id="JAGQKY010000082">
    <property type="protein sequence ID" value="MCA9397622.1"/>
    <property type="molecule type" value="Genomic_DNA"/>
</dbReference>
<evidence type="ECO:0000313" key="3">
    <source>
        <dbReference type="Proteomes" id="UP000699691"/>
    </source>
</evidence>
<dbReference type="PANTHER" id="PTHR42976:SF1">
    <property type="entry name" value="GH18 DOMAIN-CONTAINING PROTEIN-RELATED"/>
    <property type="match status" value="1"/>
</dbReference>
<dbReference type="CDD" id="cd06543">
    <property type="entry name" value="GH18_PF-ChiA-like"/>
    <property type="match status" value="1"/>
</dbReference>
<sequence length="375" mass="41573">MENKTNEVQQINATPNRKLSLWRVVLATVVLVVVVYTAMNAVRGWETTLASEDIEPWFAPYVDVTATPRYAFEQVVNENIKNVMLAFIVADPDDACTPSWGGYYTLEEASGALDLDRRIARFRQQDGNIGVSFGGLLNNELAVTCNDDESLAAAYVAVIDRYAVDTIDFDIEGDALNDLESLKRRSKVVAEIQKNYRTENKSLAIWLTLPVTPQGLTPAGTNAVEIMLTQGVDLAGINIMTMDYGESKDKYLSMQDASEMALIETHRQLGVMYARNGVTLSDATLWKKLGSTPMIGQNDILNEIFTLDNAKGFNQFTVNKGLARMSMWSLNRDIQCGGNYVNVTIVSDACSGIRQDEFAFTNILAMGFYAQMKDN</sequence>
<keyword evidence="1" id="KW-1133">Transmembrane helix</keyword>